<dbReference type="PROSITE" id="PS50110">
    <property type="entry name" value="RESPONSE_REGULATORY"/>
    <property type="match status" value="1"/>
</dbReference>
<keyword evidence="9" id="KW-0732">Signal</keyword>
<dbReference type="SUPFAM" id="SSF47384">
    <property type="entry name" value="Homodimeric domain of signal transducing histidine kinase"/>
    <property type="match status" value="1"/>
</dbReference>
<feature type="domain" description="Histidine kinase" evidence="22">
    <location>
        <begin position="404"/>
        <end position="623"/>
    </location>
</feature>
<evidence type="ECO:0000256" key="9">
    <source>
        <dbReference type="ARBA" id="ARBA00022729"/>
    </source>
</evidence>
<dbReference type="InterPro" id="IPR000014">
    <property type="entry name" value="PAS"/>
</dbReference>
<dbReference type="PANTHER" id="PTHR45339">
    <property type="entry name" value="HYBRID SIGNAL TRANSDUCTION HISTIDINE KINASE J"/>
    <property type="match status" value="1"/>
</dbReference>
<evidence type="ECO:0000259" key="23">
    <source>
        <dbReference type="PROSITE" id="PS50110"/>
    </source>
</evidence>
<dbReference type="SUPFAM" id="SSF52172">
    <property type="entry name" value="CheY-like"/>
    <property type="match status" value="1"/>
</dbReference>
<protein>
    <recommendedName>
        <fullName evidence="19">Virulence sensor protein BvgS</fullName>
        <ecNumber evidence="3">2.7.13.3</ecNumber>
    </recommendedName>
</protein>
<dbReference type="RefSeq" id="WP_154377419.1">
    <property type="nucleotide sequence ID" value="NZ_WKJJ01000013.1"/>
</dbReference>
<dbReference type="PROSITE" id="PS50113">
    <property type="entry name" value="PAC"/>
    <property type="match status" value="1"/>
</dbReference>
<dbReference type="NCBIfam" id="TIGR00229">
    <property type="entry name" value="sensory_box"/>
    <property type="match status" value="1"/>
</dbReference>
<dbReference type="Pfam" id="PF08447">
    <property type="entry name" value="PAS_3"/>
    <property type="match status" value="1"/>
</dbReference>
<evidence type="ECO:0000256" key="7">
    <source>
        <dbReference type="ARBA" id="ARBA00022679"/>
    </source>
</evidence>
<evidence type="ECO:0000256" key="18">
    <source>
        <dbReference type="ARBA" id="ARBA00058004"/>
    </source>
</evidence>
<dbReference type="SUPFAM" id="SSF55785">
    <property type="entry name" value="PYP-like sensor domain (PAS domain)"/>
    <property type="match status" value="1"/>
</dbReference>
<evidence type="ECO:0000256" key="14">
    <source>
        <dbReference type="ARBA" id="ARBA00022989"/>
    </source>
</evidence>
<dbReference type="SUPFAM" id="SSF55874">
    <property type="entry name" value="ATPase domain of HSP90 chaperone/DNA topoisomerase II/histidine kinase"/>
    <property type="match status" value="1"/>
</dbReference>
<keyword evidence="11" id="KW-0547">Nucleotide-binding</keyword>
<dbReference type="Gene3D" id="2.10.70.100">
    <property type="match status" value="1"/>
</dbReference>
<feature type="modified residue" description="4-aspartylphosphate" evidence="20">
    <location>
        <position position="695"/>
    </location>
</feature>
<dbReference type="InterPro" id="IPR003594">
    <property type="entry name" value="HATPase_dom"/>
</dbReference>
<dbReference type="InterPro" id="IPR000700">
    <property type="entry name" value="PAS-assoc_C"/>
</dbReference>
<dbReference type="PROSITE" id="PS50109">
    <property type="entry name" value="HIS_KIN"/>
    <property type="match status" value="1"/>
</dbReference>
<dbReference type="FunFam" id="2.10.70.100:FF:000001">
    <property type="entry name" value="Sensory transduction histidine kinase"/>
    <property type="match status" value="1"/>
</dbReference>
<dbReference type="Pfam" id="PF00512">
    <property type="entry name" value="HisKA"/>
    <property type="match status" value="1"/>
</dbReference>
<dbReference type="Pfam" id="PF00072">
    <property type="entry name" value="Response_reg"/>
    <property type="match status" value="1"/>
</dbReference>
<dbReference type="InterPro" id="IPR001789">
    <property type="entry name" value="Sig_transdc_resp-reg_receiver"/>
</dbReference>
<dbReference type="InterPro" id="IPR036097">
    <property type="entry name" value="HisK_dim/P_sf"/>
</dbReference>
<accession>A0A7X2IQM6</accession>
<dbReference type="CDD" id="cd16922">
    <property type="entry name" value="HATPase_EvgS-ArcB-TorS-like"/>
    <property type="match status" value="1"/>
</dbReference>
<dbReference type="EC" id="2.7.13.3" evidence="3"/>
<sequence length="851" mass="94627">MNNLQRQARRRISIVFIVSTALAALVTVLLAAFAMLSYNAESNERWRELHRELEASADQLTAAVALPAWNFDDRQIIAIVRASLNNRDLYGCTVTLSNGMQFVFLRNARGEIERIATPPDLPALRTAVRTIDVAGRAVGSVKMYVTPQYVLQTLRDRRVELTMAIVGLDIALVAGLYLLLWYVVLKPLKEVGKYAAAVKAGGNGGAAPRARLFFGELQTLNESILEMVDLLDRRYSAMQASEERLAIATDAANIGIWDWDTRTGRLVWDREMHRQYGVPPGGFDSTVASWESRLLPEDLVRVNRLIDAVRRGEREYRTEFRIRWPDGQIRYIKAAGRPFRDEDGELLRMVGVNYDITEIKMAEHELRRHRNHLEELVDARTEALSVAVTEANAANRAKSVFLATMSHELRTPLHSVIGFSRLLADSQTMTEEEKRNLAVINRSGQHLLTLINDLLELSKIEAGRITLQAQVVDVEGLLREVMDMLGARARQAGLAMTLDCAGLPRAIRIDGARLRQVLLNLVSNAVKFAQQGSVTLVARATPLPDNRCALTLAVRDTGRGIAREDQQRIFEPFVQTDSSGANEGTGLGLTISREFVRMMGGRLEVASELGNGAEFRFTIEVEAASAAPGEMANVVEALEPAQRGSRILVVDDNEDSRRLIDSLLSPLGFMVELAADGAGALAAMKRSPPALVIMDWRMPGLDGLQVMRRIRSEPGQAQPRVVMMTASAFDEERQEALDAGADEFLCKPIEQDKLFQVLEQQLHVRFRRRQRAPQVRPQPLAEAALAQLPYDVLVGVREALHLLYTTRALELLESCRHTHPDIVQGVVAMLDQHQYPQLCGMIDAVCAAPEV</sequence>
<keyword evidence="16" id="KW-0843">Virulence</keyword>
<evidence type="ECO:0000256" key="10">
    <source>
        <dbReference type="ARBA" id="ARBA00022737"/>
    </source>
</evidence>
<evidence type="ECO:0000256" key="13">
    <source>
        <dbReference type="ARBA" id="ARBA00022840"/>
    </source>
</evidence>
<dbReference type="InterPro" id="IPR005467">
    <property type="entry name" value="His_kinase_dom"/>
</dbReference>
<evidence type="ECO:0000256" key="17">
    <source>
        <dbReference type="ARBA" id="ARBA00023136"/>
    </source>
</evidence>
<evidence type="ECO:0000313" key="26">
    <source>
        <dbReference type="Proteomes" id="UP000446768"/>
    </source>
</evidence>
<evidence type="ECO:0000256" key="20">
    <source>
        <dbReference type="PROSITE-ProRule" id="PRU00169"/>
    </source>
</evidence>
<evidence type="ECO:0000259" key="24">
    <source>
        <dbReference type="PROSITE" id="PS50113"/>
    </source>
</evidence>
<dbReference type="Proteomes" id="UP000446768">
    <property type="component" value="Unassembled WGS sequence"/>
</dbReference>
<dbReference type="InterPro" id="IPR036890">
    <property type="entry name" value="HATPase_C_sf"/>
</dbReference>
<evidence type="ECO:0000256" key="21">
    <source>
        <dbReference type="SAM" id="Phobius"/>
    </source>
</evidence>
<keyword evidence="4" id="KW-1003">Cell membrane</keyword>
<evidence type="ECO:0000256" key="4">
    <source>
        <dbReference type="ARBA" id="ARBA00022475"/>
    </source>
</evidence>
<comment type="subcellular location">
    <subcellularLocation>
        <location evidence="2">Cell inner membrane</location>
        <topology evidence="2">Multi-pass membrane protein</topology>
    </subcellularLocation>
</comment>
<evidence type="ECO:0000256" key="6">
    <source>
        <dbReference type="ARBA" id="ARBA00022553"/>
    </source>
</evidence>
<dbReference type="Gene3D" id="3.40.50.2300">
    <property type="match status" value="1"/>
</dbReference>
<evidence type="ECO:0000256" key="12">
    <source>
        <dbReference type="ARBA" id="ARBA00022777"/>
    </source>
</evidence>
<keyword evidence="26" id="KW-1185">Reference proteome</keyword>
<dbReference type="Pfam" id="PF02518">
    <property type="entry name" value="HATPase_c"/>
    <property type="match status" value="1"/>
</dbReference>
<keyword evidence="14 21" id="KW-1133">Transmembrane helix</keyword>
<keyword evidence="17 21" id="KW-0472">Membrane</keyword>
<keyword evidence="10" id="KW-0677">Repeat</keyword>
<evidence type="ECO:0000256" key="5">
    <source>
        <dbReference type="ARBA" id="ARBA00022519"/>
    </source>
</evidence>
<evidence type="ECO:0000256" key="15">
    <source>
        <dbReference type="ARBA" id="ARBA00023012"/>
    </source>
</evidence>
<gene>
    <name evidence="25" type="ORF">GJ700_20715</name>
</gene>
<dbReference type="Gene3D" id="1.10.287.130">
    <property type="match status" value="1"/>
</dbReference>
<keyword evidence="5" id="KW-0997">Cell inner membrane</keyword>
<evidence type="ECO:0000256" key="3">
    <source>
        <dbReference type="ARBA" id="ARBA00012438"/>
    </source>
</evidence>
<dbReference type="SMART" id="SM00387">
    <property type="entry name" value="HATPase_c"/>
    <property type="match status" value="1"/>
</dbReference>
<dbReference type="GO" id="GO:0000155">
    <property type="term" value="F:phosphorelay sensor kinase activity"/>
    <property type="evidence" value="ECO:0007669"/>
    <property type="project" value="InterPro"/>
</dbReference>
<dbReference type="GO" id="GO:0005524">
    <property type="term" value="F:ATP binding"/>
    <property type="evidence" value="ECO:0007669"/>
    <property type="project" value="UniProtKB-KW"/>
</dbReference>
<dbReference type="PRINTS" id="PR00344">
    <property type="entry name" value="BCTRLSENSOR"/>
</dbReference>
<dbReference type="InterPro" id="IPR003661">
    <property type="entry name" value="HisK_dim/P_dom"/>
</dbReference>
<dbReference type="FunFam" id="1.10.287.130:FF:000004">
    <property type="entry name" value="Ethylene receptor 1"/>
    <property type="match status" value="1"/>
</dbReference>
<dbReference type="SMART" id="SM00448">
    <property type="entry name" value="REC"/>
    <property type="match status" value="1"/>
</dbReference>
<dbReference type="Gene3D" id="3.30.450.20">
    <property type="entry name" value="PAS domain"/>
    <property type="match status" value="1"/>
</dbReference>
<evidence type="ECO:0000256" key="2">
    <source>
        <dbReference type="ARBA" id="ARBA00004429"/>
    </source>
</evidence>
<evidence type="ECO:0000259" key="22">
    <source>
        <dbReference type="PROSITE" id="PS50109"/>
    </source>
</evidence>
<dbReference type="PANTHER" id="PTHR45339:SF1">
    <property type="entry name" value="HYBRID SIGNAL TRANSDUCTION HISTIDINE KINASE J"/>
    <property type="match status" value="1"/>
</dbReference>
<reference evidence="25 26" key="1">
    <citation type="submission" date="2019-11" db="EMBL/GenBank/DDBJ databases">
        <title>Novel species isolated from a subtropical stream in China.</title>
        <authorList>
            <person name="Lu H."/>
        </authorList>
    </citation>
    <scope>NUCLEOTIDE SEQUENCE [LARGE SCALE GENOMIC DNA]</scope>
    <source>
        <strain evidence="25 26">FT92W</strain>
    </source>
</reference>
<proteinExistence type="predicted"/>
<comment type="catalytic activity">
    <reaction evidence="1">
        <text>ATP + protein L-histidine = ADP + protein N-phospho-L-histidine.</text>
        <dbReference type="EC" id="2.7.13.3"/>
    </reaction>
</comment>
<dbReference type="GO" id="GO:0005886">
    <property type="term" value="C:plasma membrane"/>
    <property type="evidence" value="ECO:0007669"/>
    <property type="project" value="UniProtKB-SubCell"/>
</dbReference>
<dbReference type="FunFam" id="3.30.565.10:FF:000010">
    <property type="entry name" value="Sensor histidine kinase RcsC"/>
    <property type="match status" value="1"/>
</dbReference>
<dbReference type="AlphaFoldDB" id="A0A7X2IQM6"/>
<feature type="transmembrane region" description="Helical" evidence="21">
    <location>
        <begin position="161"/>
        <end position="184"/>
    </location>
</feature>
<dbReference type="CDD" id="cd00130">
    <property type="entry name" value="PAS"/>
    <property type="match status" value="1"/>
</dbReference>
<dbReference type="CDD" id="cd17546">
    <property type="entry name" value="REC_hyHK_CKI1_RcsC-like"/>
    <property type="match status" value="1"/>
</dbReference>
<dbReference type="InterPro" id="IPR004358">
    <property type="entry name" value="Sig_transdc_His_kin-like_C"/>
</dbReference>
<feature type="domain" description="Response regulatory" evidence="23">
    <location>
        <begin position="646"/>
        <end position="762"/>
    </location>
</feature>
<evidence type="ECO:0000256" key="1">
    <source>
        <dbReference type="ARBA" id="ARBA00000085"/>
    </source>
</evidence>
<dbReference type="InterPro" id="IPR013655">
    <property type="entry name" value="PAS_fold_3"/>
</dbReference>
<dbReference type="InterPro" id="IPR001610">
    <property type="entry name" value="PAC"/>
</dbReference>
<dbReference type="SMART" id="SM00086">
    <property type="entry name" value="PAC"/>
    <property type="match status" value="1"/>
</dbReference>
<dbReference type="EMBL" id="WKJJ01000013">
    <property type="protein sequence ID" value="MRV74135.1"/>
    <property type="molecule type" value="Genomic_DNA"/>
</dbReference>
<keyword evidence="7" id="KW-0808">Transferase</keyword>
<keyword evidence="6 20" id="KW-0597">Phosphoprotein</keyword>
<feature type="domain" description="PAC" evidence="24">
    <location>
        <begin position="316"/>
        <end position="368"/>
    </location>
</feature>
<evidence type="ECO:0000256" key="11">
    <source>
        <dbReference type="ARBA" id="ARBA00022741"/>
    </source>
</evidence>
<comment type="caution">
    <text evidence="25">The sequence shown here is derived from an EMBL/GenBank/DDBJ whole genome shotgun (WGS) entry which is preliminary data.</text>
</comment>
<dbReference type="CDD" id="cd00082">
    <property type="entry name" value="HisKA"/>
    <property type="match status" value="1"/>
</dbReference>
<dbReference type="InterPro" id="IPR035965">
    <property type="entry name" value="PAS-like_dom_sf"/>
</dbReference>
<evidence type="ECO:0000313" key="25">
    <source>
        <dbReference type="EMBL" id="MRV74135.1"/>
    </source>
</evidence>
<evidence type="ECO:0000256" key="8">
    <source>
        <dbReference type="ARBA" id="ARBA00022692"/>
    </source>
</evidence>
<keyword evidence="13" id="KW-0067">ATP-binding</keyword>
<feature type="transmembrane region" description="Helical" evidence="21">
    <location>
        <begin position="12"/>
        <end position="36"/>
    </location>
</feature>
<organism evidence="25 26">
    <name type="scientific">Pseudoduganella rivuli</name>
    <dbReference type="NCBI Taxonomy" id="2666085"/>
    <lineage>
        <taxon>Bacteria</taxon>
        <taxon>Pseudomonadati</taxon>
        <taxon>Pseudomonadota</taxon>
        <taxon>Betaproteobacteria</taxon>
        <taxon>Burkholderiales</taxon>
        <taxon>Oxalobacteraceae</taxon>
        <taxon>Telluria group</taxon>
        <taxon>Pseudoduganella</taxon>
    </lineage>
</organism>
<comment type="function">
    <text evidence="18">Member of the two-component regulatory system BvgS/BvgA. Phosphorylates BvgA via a four-step phosphorelay in response to environmental signals.</text>
</comment>
<dbReference type="Gene3D" id="3.30.565.10">
    <property type="entry name" value="Histidine kinase-like ATPase, C-terminal domain"/>
    <property type="match status" value="1"/>
</dbReference>
<keyword evidence="15" id="KW-0902">Two-component regulatory system</keyword>
<name>A0A7X2IQM6_9BURK</name>
<evidence type="ECO:0000256" key="16">
    <source>
        <dbReference type="ARBA" id="ARBA00023026"/>
    </source>
</evidence>
<keyword evidence="12" id="KW-0418">Kinase</keyword>
<keyword evidence="8 21" id="KW-0812">Transmembrane</keyword>
<dbReference type="SMART" id="SM00388">
    <property type="entry name" value="HisKA"/>
    <property type="match status" value="1"/>
</dbReference>
<dbReference type="InterPro" id="IPR011006">
    <property type="entry name" value="CheY-like_superfamily"/>
</dbReference>
<evidence type="ECO:0000256" key="19">
    <source>
        <dbReference type="ARBA" id="ARBA00070152"/>
    </source>
</evidence>